<evidence type="ECO:0000313" key="2">
    <source>
        <dbReference type="RefSeq" id="XP_013774993.1"/>
    </source>
</evidence>
<dbReference type="RefSeq" id="XP_013774993.1">
    <property type="nucleotide sequence ID" value="XM_013919539.2"/>
</dbReference>
<dbReference type="RefSeq" id="XP_022242320.1">
    <property type="nucleotide sequence ID" value="XM_022386612.1"/>
</dbReference>
<dbReference type="InterPro" id="IPR029044">
    <property type="entry name" value="Nucleotide-diphossugar_trans"/>
</dbReference>
<sequence>MPTYRRLCTFRNCTLLLILICLLLVAVWSSGFIHSASFRNFLAGEIVDFSGADNVTGFNNYIVPNVVHFVKLENHELEFVDMISIKAAFLHQHPEKILIHCDCQTLSGKYWEMVKDLPGLEIKFIQKPIYIFGQKLSSVYHASDIARLRILMSEGGIFLDSDAYVVKSLDPFRKFEMAIGWPPEQNLGTQVIIAHKNARFLKLWYHSYKYYKPERWYYNAGELPTQMILMRQPDLVHRVPYDFGVHDLAHFLYGVHRSDWQNFHAIHLLIRHKSYLVPSDPLEKFDEKNIKAYDKTFGDMARLVLFGKTDVILNVTSNV</sequence>
<dbReference type="GeneID" id="106459864"/>
<dbReference type="InterPro" id="IPR007577">
    <property type="entry name" value="GlycoTrfase_DXD_sugar-bd_CS"/>
</dbReference>
<organism evidence="1 2">
    <name type="scientific">Limulus polyphemus</name>
    <name type="common">Atlantic horseshoe crab</name>
    <dbReference type="NCBI Taxonomy" id="6850"/>
    <lineage>
        <taxon>Eukaryota</taxon>
        <taxon>Metazoa</taxon>
        <taxon>Ecdysozoa</taxon>
        <taxon>Arthropoda</taxon>
        <taxon>Chelicerata</taxon>
        <taxon>Merostomata</taxon>
        <taxon>Xiphosura</taxon>
        <taxon>Limulidae</taxon>
        <taxon>Limulus</taxon>
    </lineage>
</organism>
<dbReference type="PANTHER" id="PTHR46830">
    <property type="entry name" value="TRANSFERASE, PUTATIVE-RELATED"/>
    <property type="match status" value="1"/>
</dbReference>
<accession>A0ABM1B530</accession>
<reference evidence="2 3" key="1">
    <citation type="submission" date="2025-05" db="UniProtKB">
        <authorList>
            <consortium name="RefSeq"/>
        </authorList>
    </citation>
    <scope>IDENTIFICATION</scope>
    <source>
        <tissue evidence="2 3">Muscle</tissue>
    </source>
</reference>
<proteinExistence type="predicted"/>
<gene>
    <name evidence="2 3 4" type="primary">LOC106459864</name>
</gene>
<name>A0ABM1B530_LIMPO</name>
<dbReference type="SUPFAM" id="SSF53448">
    <property type="entry name" value="Nucleotide-diphospho-sugar transferases"/>
    <property type="match status" value="1"/>
</dbReference>
<protein>
    <submittedName>
        <fullName evidence="2 3">Uncharacterized protein LOC106459864</fullName>
    </submittedName>
</protein>
<dbReference type="PANTHER" id="PTHR46830:SF1">
    <property type="entry name" value="ALPHA-1,4-N-ACETYLGLUCOSAMINYLTRANSFERASE"/>
    <property type="match status" value="1"/>
</dbReference>
<evidence type="ECO:0000313" key="3">
    <source>
        <dbReference type="RefSeq" id="XP_022242320.1"/>
    </source>
</evidence>
<keyword evidence="1" id="KW-1185">Reference proteome</keyword>
<dbReference type="Pfam" id="PF04488">
    <property type="entry name" value="Gly_transf_sug"/>
    <property type="match status" value="1"/>
</dbReference>
<dbReference type="Proteomes" id="UP000694941">
    <property type="component" value="Unplaced"/>
</dbReference>
<evidence type="ECO:0000313" key="4">
    <source>
        <dbReference type="RefSeq" id="XP_022242325.1"/>
    </source>
</evidence>
<evidence type="ECO:0000313" key="1">
    <source>
        <dbReference type="Proteomes" id="UP000694941"/>
    </source>
</evidence>
<dbReference type="RefSeq" id="XP_022242325.1">
    <property type="nucleotide sequence ID" value="XM_022386617.1"/>
</dbReference>
<dbReference type="Gene3D" id="3.90.550.20">
    <property type="match status" value="1"/>
</dbReference>